<accession>A0ABS7L4T1</accession>
<dbReference type="PROSITE" id="PS51186">
    <property type="entry name" value="GNAT"/>
    <property type="match status" value="1"/>
</dbReference>
<proteinExistence type="predicted"/>
<dbReference type="CDD" id="cd04301">
    <property type="entry name" value="NAT_SF"/>
    <property type="match status" value="1"/>
</dbReference>
<dbReference type="RefSeq" id="WP_087201467.1">
    <property type="nucleotide sequence ID" value="NZ_CP173660.1"/>
</dbReference>
<dbReference type="InterPro" id="IPR000182">
    <property type="entry name" value="GNAT_dom"/>
</dbReference>
<name>A0ABS7L4T1_9FIRM</name>
<comment type="caution">
    <text evidence="2">The sequence shown here is derived from an EMBL/GenBank/DDBJ whole genome shotgun (WGS) entry which is preliminary data.</text>
</comment>
<dbReference type="Proteomes" id="UP000779049">
    <property type="component" value="Unassembled WGS sequence"/>
</dbReference>
<reference evidence="2 3" key="1">
    <citation type="journal article" date="2020" name="New Microbes New Infect">
        <title>Sellimonas caecigallum sp. nov., description and genome sequence of a new member of the Sellimonas genus isolated from the cecum of feral chicken.</title>
        <authorList>
            <person name="Wongkuna S."/>
            <person name="Ghimire S."/>
            <person name="Antony L."/>
            <person name="Chankhamhaengdecha S."/>
            <person name="Janvilisri T."/>
            <person name="Scaria J."/>
        </authorList>
    </citation>
    <scope>NUCLEOTIDE SEQUENCE [LARGE SCALE GENOMIC DNA]</scope>
    <source>
        <strain evidence="2 3">SW451</strain>
    </source>
</reference>
<evidence type="ECO:0000313" key="3">
    <source>
        <dbReference type="Proteomes" id="UP000779049"/>
    </source>
</evidence>
<dbReference type="Gene3D" id="3.40.630.30">
    <property type="match status" value="1"/>
</dbReference>
<gene>
    <name evidence="2" type="ORF">FLB61_02505</name>
</gene>
<protein>
    <submittedName>
        <fullName evidence="2">GNAT family N-acetyltransferase</fullName>
    </submittedName>
</protein>
<dbReference type="InterPro" id="IPR016181">
    <property type="entry name" value="Acyl_CoA_acyltransferase"/>
</dbReference>
<organism evidence="2 3">
    <name type="scientific">Sellimonas caecigallum</name>
    <dbReference type="NCBI Taxonomy" id="2592333"/>
    <lineage>
        <taxon>Bacteria</taxon>
        <taxon>Bacillati</taxon>
        <taxon>Bacillota</taxon>
        <taxon>Clostridia</taxon>
        <taxon>Lachnospirales</taxon>
        <taxon>Lachnospiraceae</taxon>
        <taxon>Sellimonas</taxon>
    </lineage>
</organism>
<sequence length="166" mass="19146">MLKIRKMYESDAEQFCRSFLEQGWPPKMEIFRNYYTEQEKAERNVFVAEYEKRPVGYITLLPHAKNGPFAKLGYPELTDFNVLMAYQKRGIGSRIMDEAEKAASAYGDHVSLAVGLHSGYGAAQRLYVKRGYIPDGSGVWYRNEILKPYTTCCNDDDLILYMSKKI</sequence>
<dbReference type="Pfam" id="PF00583">
    <property type="entry name" value="Acetyltransf_1"/>
    <property type="match status" value="1"/>
</dbReference>
<evidence type="ECO:0000259" key="1">
    <source>
        <dbReference type="PROSITE" id="PS51186"/>
    </source>
</evidence>
<feature type="domain" description="N-acetyltransferase" evidence="1">
    <location>
        <begin position="2"/>
        <end position="166"/>
    </location>
</feature>
<evidence type="ECO:0000313" key="2">
    <source>
        <dbReference type="EMBL" id="MBY0757977.1"/>
    </source>
</evidence>
<dbReference type="SUPFAM" id="SSF55729">
    <property type="entry name" value="Acyl-CoA N-acyltransferases (Nat)"/>
    <property type="match status" value="1"/>
</dbReference>
<dbReference type="EMBL" id="VIRV01000002">
    <property type="protein sequence ID" value="MBY0757977.1"/>
    <property type="molecule type" value="Genomic_DNA"/>
</dbReference>
<keyword evidence="3" id="KW-1185">Reference proteome</keyword>